<comment type="caution">
    <text evidence="1">The sequence shown here is derived from an EMBL/GenBank/DDBJ whole genome shotgun (WGS) entry which is preliminary data.</text>
</comment>
<dbReference type="EMBL" id="JALNTZ010000001">
    <property type="protein sequence ID" value="KAJ3664470.1"/>
    <property type="molecule type" value="Genomic_DNA"/>
</dbReference>
<proteinExistence type="predicted"/>
<organism evidence="1 2">
    <name type="scientific">Zophobas morio</name>
    <dbReference type="NCBI Taxonomy" id="2755281"/>
    <lineage>
        <taxon>Eukaryota</taxon>
        <taxon>Metazoa</taxon>
        <taxon>Ecdysozoa</taxon>
        <taxon>Arthropoda</taxon>
        <taxon>Hexapoda</taxon>
        <taxon>Insecta</taxon>
        <taxon>Pterygota</taxon>
        <taxon>Neoptera</taxon>
        <taxon>Endopterygota</taxon>
        <taxon>Coleoptera</taxon>
        <taxon>Polyphaga</taxon>
        <taxon>Cucujiformia</taxon>
        <taxon>Tenebrionidae</taxon>
        <taxon>Zophobas</taxon>
    </lineage>
</organism>
<gene>
    <name evidence="1" type="ORF">Zmor_000033</name>
</gene>
<dbReference type="Proteomes" id="UP001168821">
    <property type="component" value="Unassembled WGS sequence"/>
</dbReference>
<keyword evidence="2" id="KW-1185">Reference proteome</keyword>
<protein>
    <submittedName>
        <fullName evidence="1">Uncharacterized protein</fullName>
    </submittedName>
</protein>
<evidence type="ECO:0000313" key="1">
    <source>
        <dbReference type="EMBL" id="KAJ3664470.1"/>
    </source>
</evidence>
<reference evidence="1" key="1">
    <citation type="journal article" date="2023" name="G3 (Bethesda)">
        <title>Whole genome assemblies of Zophobas morio and Tenebrio molitor.</title>
        <authorList>
            <person name="Kaur S."/>
            <person name="Stinson S.A."/>
            <person name="diCenzo G.C."/>
        </authorList>
    </citation>
    <scope>NUCLEOTIDE SEQUENCE</scope>
    <source>
        <strain evidence="1">QUZm001</strain>
    </source>
</reference>
<name>A0AA38IWS6_9CUCU</name>
<evidence type="ECO:0000313" key="2">
    <source>
        <dbReference type="Proteomes" id="UP001168821"/>
    </source>
</evidence>
<sequence length="111" mass="12260">MARPRRILIAATRPPRILGKARVRAAPKCRACGAAGADHLEHHDEQEGQVSPTRHEPAHICHPVVFRGPLFDIRVPEPPLFMPVIDMFNSSLAGHCCAFITHFALRLLGES</sequence>
<dbReference type="AlphaFoldDB" id="A0AA38IWS6"/>
<accession>A0AA38IWS6</accession>